<feature type="transmembrane region" description="Helical" evidence="6">
    <location>
        <begin position="408"/>
        <end position="427"/>
    </location>
</feature>
<dbReference type="AlphaFoldDB" id="A0A1M6HPY9"/>
<feature type="transmembrane region" description="Helical" evidence="6">
    <location>
        <begin position="140"/>
        <end position="163"/>
    </location>
</feature>
<organism evidence="8 9">
    <name type="scientific">Tessaracoccus bendigoensis DSM 12906</name>
    <dbReference type="NCBI Taxonomy" id="1123357"/>
    <lineage>
        <taxon>Bacteria</taxon>
        <taxon>Bacillati</taxon>
        <taxon>Actinomycetota</taxon>
        <taxon>Actinomycetes</taxon>
        <taxon>Propionibacteriales</taxon>
        <taxon>Propionibacteriaceae</taxon>
        <taxon>Tessaracoccus</taxon>
    </lineage>
</organism>
<feature type="transmembrane region" description="Helical" evidence="6">
    <location>
        <begin position="318"/>
        <end position="335"/>
    </location>
</feature>
<dbReference type="EMBL" id="FQZG01000034">
    <property type="protein sequence ID" value="SHJ24269.1"/>
    <property type="molecule type" value="Genomic_DNA"/>
</dbReference>
<feature type="transmembrane region" description="Helical" evidence="6">
    <location>
        <begin position="285"/>
        <end position="306"/>
    </location>
</feature>
<comment type="subcellular location">
    <subcellularLocation>
        <location evidence="1">Cell membrane</location>
        <topology evidence="1">Multi-pass membrane protein</topology>
    </subcellularLocation>
</comment>
<gene>
    <name evidence="8" type="ORF">SAMN02745244_02026</name>
</gene>
<sequence length="463" mass="50432">MAGETPRSLRFQRKIALLAGAGMFIDGFDVAVIAVALPGLRQEWNITSGLVSGVVASAVVLGMFFGMMFGGRLVDKFGRRKMYLFDLLGFVVFALAAALTQNVWQLIAARFMLGLFIGADYPISSSVTAEFTSPKRRGGYIIFMSLLWQLGAFTAYVTGIVLMQVGDSAWRWMLAVGALLAVIVIIMRHSMPESPRWLRAQGRDAEADAIERQVFEEHDLVINSGSGVKPASASKGQWRELFSPLMIRATVFCSVFWFAFAVSFYGIQMYTPTILGPFTEGRPELAFLGAALIAALGVVGAGIGMFTVERWGRRRQMIWCFVGMVIALVVLALWQDPTLTFLIVFLSITILLANLGPGVLNMVYPNEMFPTRLRGTGVGFAGSVSRIGSILGVLVFPVLVDSWGMANATWLFAGVAIIGLATAVALAPETKGRSMEELEELANNGWRDESGERVVYGNFRKGA</sequence>
<dbReference type="Proteomes" id="UP000184512">
    <property type="component" value="Unassembled WGS sequence"/>
</dbReference>
<dbReference type="PROSITE" id="PS50850">
    <property type="entry name" value="MFS"/>
    <property type="match status" value="1"/>
</dbReference>
<dbReference type="GO" id="GO:0022857">
    <property type="term" value="F:transmembrane transporter activity"/>
    <property type="evidence" value="ECO:0007669"/>
    <property type="project" value="InterPro"/>
</dbReference>
<dbReference type="CDD" id="cd17316">
    <property type="entry name" value="MFS_SV2_like"/>
    <property type="match status" value="1"/>
</dbReference>
<name>A0A1M6HPY9_9ACTN</name>
<proteinExistence type="predicted"/>
<keyword evidence="2" id="KW-0813">Transport</keyword>
<keyword evidence="3 6" id="KW-0812">Transmembrane</keyword>
<dbReference type="InterPro" id="IPR005828">
    <property type="entry name" value="MFS_sugar_transport-like"/>
</dbReference>
<evidence type="ECO:0000256" key="5">
    <source>
        <dbReference type="ARBA" id="ARBA00023136"/>
    </source>
</evidence>
<evidence type="ECO:0000313" key="9">
    <source>
        <dbReference type="Proteomes" id="UP000184512"/>
    </source>
</evidence>
<dbReference type="GO" id="GO:0005886">
    <property type="term" value="C:plasma membrane"/>
    <property type="evidence" value="ECO:0007669"/>
    <property type="project" value="UniProtKB-SubCell"/>
</dbReference>
<keyword evidence="4 6" id="KW-1133">Transmembrane helix</keyword>
<dbReference type="Gene3D" id="1.20.1250.20">
    <property type="entry name" value="MFS general substrate transporter like domains"/>
    <property type="match status" value="1"/>
</dbReference>
<evidence type="ECO:0000259" key="7">
    <source>
        <dbReference type="PROSITE" id="PS50850"/>
    </source>
</evidence>
<accession>A0A1M6HPY9</accession>
<keyword evidence="5 6" id="KW-0472">Membrane</keyword>
<dbReference type="STRING" id="1123357.SAMN02745244_02026"/>
<feature type="transmembrane region" description="Helical" evidence="6">
    <location>
        <begin position="15"/>
        <end position="37"/>
    </location>
</feature>
<feature type="transmembrane region" description="Helical" evidence="6">
    <location>
        <begin position="49"/>
        <end position="70"/>
    </location>
</feature>
<dbReference type="InterPro" id="IPR036259">
    <property type="entry name" value="MFS_trans_sf"/>
</dbReference>
<feature type="domain" description="Major facilitator superfamily (MFS) profile" evidence="7">
    <location>
        <begin position="15"/>
        <end position="431"/>
    </location>
</feature>
<feature type="transmembrane region" description="Helical" evidence="6">
    <location>
        <begin position="82"/>
        <end position="101"/>
    </location>
</feature>
<evidence type="ECO:0000256" key="6">
    <source>
        <dbReference type="SAM" id="Phobius"/>
    </source>
</evidence>
<evidence type="ECO:0000256" key="4">
    <source>
        <dbReference type="ARBA" id="ARBA00022989"/>
    </source>
</evidence>
<evidence type="ECO:0000256" key="1">
    <source>
        <dbReference type="ARBA" id="ARBA00004651"/>
    </source>
</evidence>
<feature type="transmembrane region" description="Helical" evidence="6">
    <location>
        <begin position="341"/>
        <end position="364"/>
    </location>
</feature>
<keyword evidence="9" id="KW-1185">Reference proteome</keyword>
<evidence type="ECO:0000256" key="2">
    <source>
        <dbReference type="ARBA" id="ARBA00022448"/>
    </source>
</evidence>
<protein>
    <submittedName>
        <fullName evidence="8">MFS transporter, putative metabolite transport protein</fullName>
    </submittedName>
</protein>
<dbReference type="InterPro" id="IPR020846">
    <property type="entry name" value="MFS_dom"/>
</dbReference>
<dbReference type="PANTHER" id="PTHR23511">
    <property type="entry name" value="SYNAPTIC VESICLE GLYCOPROTEIN 2"/>
    <property type="match status" value="1"/>
</dbReference>
<dbReference type="Pfam" id="PF00083">
    <property type="entry name" value="Sugar_tr"/>
    <property type="match status" value="1"/>
</dbReference>
<dbReference type="SUPFAM" id="SSF103473">
    <property type="entry name" value="MFS general substrate transporter"/>
    <property type="match status" value="1"/>
</dbReference>
<evidence type="ECO:0000313" key="8">
    <source>
        <dbReference type="EMBL" id="SHJ24269.1"/>
    </source>
</evidence>
<dbReference type="PANTHER" id="PTHR23511:SF34">
    <property type="entry name" value="SYNAPTIC VESICLE GLYCOPROTEIN 2"/>
    <property type="match status" value="1"/>
</dbReference>
<feature type="transmembrane region" description="Helical" evidence="6">
    <location>
        <begin position="245"/>
        <end position="265"/>
    </location>
</feature>
<feature type="transmembrane region" description="Helical" evidence="6">
    <location>
        <begin position="169"/>
        <end position="187"/>
    </location>
</feature>
<reference evidence="8 9" key="1">
    <citation type="submission" date="2016-11" db="EMBL/GenBank/DDBJ databases">
        <authorList>
            <person name="Jaros S."/>
            <person name="Januszkiewicz K."/>
            <person name="Wedrychowicz H."/>
        </authorList>
    </citation>
    <scope>NUCLEOTIDE SEQUENCE [LARGE SCALE GENOMIC DNA]</scope>
    <source>
        <strain evidence="8 9">DSM 12906</strain>
    </source>
</reference>
<evidence type="ECO:0000256" key="3">
    <source>
        <dbReference type="ARBA" id="ARBA00022692"/>
    </source>
</evidence>
<feature type="transmembrane region" description="Helical" evidence="6">
    <location>
        <begin position="376"/>
        <end position="396"/>
    </location>
</feature>